<dbReference type="InterPro" id="IPR036388">
    <property type="entry name" value="WH-like_DNA-bd_sf"/>
</dbReference>
<protein>
    <submittedName>
        <fullName evidence="2">Sigma-70 family RNA polymerase sigma factor</fullName>
    </submittedName>
</protein>
<accession>A0A7C8L1W9</accession>
<dbReference type="Pfam" id="PF08281">
    <property type="entry name" value="Sigma70_r4_2"/>
    <property type="match status" value="1"/>
</dbReference>
<dbReference type="InterPro" id="IPR013324">
    <property type="entry name" value="RNA_pol_sigma_r3/r4-like"/>
</dbReference>
<dbReference type="InterPro" id="IPR013249">
    <property type="entry name" value="RNA_pol_sigma70_r4_t2"/>
</dbReference>
<dbReference type="SUPFAM" id="SSF88659">
    <property type="entry name" value="Sigma3 and sigma4 domains of RNA polymerase sigma factors"/>
    <property type="match status" value="1"/>
</dbReference>
<gene>
    <name evidence="2" type="ORF">F9U64_01260</name>
</gene>
<dbReference type="Gene3D" id="1.10.10.10">
    <property type="entry name" value="Winged helix-like DNA-binding domain superfamily/Winged helix DNA-binding domain"/>
    <property type="match status" value="1"/>
</dbReference>
<reference evidence="2 3" key="1">
    <citation type="submission" date="2019-10" db="EMBL/GenBank/DDBJ databases">
        <title>Gracilibacillus sp. nov. isolated from rice seeds.</title>
        <authorList>
            <person name="He S."/>
        </authorList>
    </citation>
    <scope>NUCLEOTIDE SEQUENCE [LARGE SCALE GENOMIC DNA]</scope>
    <source>
        <strain evidence="2 3">TD8</strain>
    </source>
</reference>
<evidence type="ECO:0000313" key="3">
    <source>
        <dbReference type="Proteomes" id="UP000480246"/>
    </source>
</evidence>
<dbReference type="GO" id="GO:0016987">
    <property type="term" value="F:sigma factor activity"/>
    <property type="evidence" value="ECO:0007669"/>
    <property type="project" value="InterPro"/>
</dbReference>
<evidence type="ECO:0000313" key="2">
    <source>
        <dbReference type="EMBL" id="KAB8139281.1"/>
    </source>
</evidence>
<dbReference type="GO" id="GO:0006352">
    <property type="term" value="P:DNA-templated transcription initiation"/>
    <property type="evidence" value="ECO:0007669"/>
    <property type="project" value="InterPro"/>
</dbReference>
<dbReference type="EMBL" id="WEID01000005">
    <property type="protein sequence ID" value="KAB8139281.1"/>
    <property type="molecule type" value="Genomic_DNA"/>
</dbReference>
<dbReference type="AlphaFoldDB" id="A0A7C8L1W9"/>
<dbReference type="OrthoDB" id="2083683at2"/>
<dbReference type="CDD" id="cd06171">
    <property type="entry name" value="Sigma70_r4"/>
    <property type="match status" value="1"/>
</dbReference>
<name>A0A7C8L1W9_9BACI</name>
<comment type="caution">
    <text evidence="2">The sequence shown here is derived from an EMBL/GenBank/DDBJ whole genome shotgun (WGS) entry which is preliminary data.</text>
</comment>
<keyword evidence="3" id="KW-1185">Reference proteome</keyword>
<dbReference type="RefSeq" id="WP_153400959.1">
    <property type="nucleotide sequence ID" value="NZ_ML762424.1"/>
</dbReference>
<dbReference type="InterPro" id="IPR014284">
    <property type="entry name" value="RNA_pol_sigma-70_dom"/>
</dbReference>
<proteinExistence type="predicted"/>
<feature type="domain" description="RNA polymerase sigma factor 70 region 4 type 2" evidence="1">
    <location>
        <begin position="103"/>
        <end position="151"/>
    </location>
</feature>
<sequence>MDNWADALIIQYEEGRRELRDMAERLCYTEDDIWDRKQYNSMIRSMSEAIEWLKTGREPGDMHGADKQNIYQHTLVKDMDIFQSLDIFPEEKKLSEEQKRFLVREISRLSTRERQCFLLAKGYQWTHEEIAEELNISINTVKSSIRRAKEKFRRDEYVA</sequence>
<dbReference type="GO" id="GO:0003677">
    <property type="term" value="F:DNA binding"/>
    <property type="evidence" value="ECO:0007669"/>
    <property type="project" value="InterPro"/>
</dbReference>
<evidence type="ECO:0000259" key="1">
    <source>
        <dbReference type="Pfam" id="PF08281"/>
    </source>
</evidence>
<dbReference type="NCBIfam" id="TIGR02937">
    <property type="entry name" value="sigma70-ECF"/>
    <property type="match status" value="1"/>
</dbReference>
<dbReference type="Proteomes" id="UP000480246">
    <property type="component" value="Unassembled WGS sequence"/>
</dbReference>
<organism evidence="2 3">
    <name type="scientific">Gracilibacillus oryzae</name>
    <dbReference type="NCBI Taxonomy" id="1672701"/>
    <lineage>
        <taxon>Bacteria</taxon>
        <taxon>Bacillati</taxon>
        <taxon>Bacillota</taxon>
        <taxon>Bacilli</taxon>
        <taxon>Bacillales</taxon>
        <taxon>Bacillaceae</taxon>
        <taxon>Gracilibacillus</taxon>
    </lineage>
</organism>